<dbReference type="EMBL" id="CP027059">
    <property type="protein sequence ID" value="UQZ81960.1"/>
    <property type="molecule type" value="Genomic_DNA"/>
</dbReference>
<evidence type="ECO:0000256" key="1">
    <source>
        <dbReference type="SAM" id="Phobius"/>
    </source>
</evidence>
<reference evidence="2" key="2">
    <citation type="journal article" date="2021" name="J Anim Sci Technol">
        <title>Complete genome sequence of Paenibacillus konkukensis sp. nov. SK3146 as a potential probiotic strain.</title>
        <authorList>
            <person name="Jung H.I."/>
            <person name="Park S."/>
            <person name="Niu K.M."/>
            <person name="Lee S.W."/>
            <person name="Kothari D."/>
            <person name="Yi K.J."/>
            <person name="Kim S.K."/>
        </authorList>
    </citation>
    <scope>NUCLEOTIDE SEQUENCE</scope>
    <source>
        <strain evidence="2">SK3146</strain>
    </source>
</reference>
<evidence type="ECO:0000313" key="2">
    <source>
        <dbReference type="EMBL" id="UQZ81960.1"/>
    </source>
</evidence>
<accession>A0ABY4RIL4</accession>
<dbReference type="Proteomes" id="UP001057134">
    <property type="component" value="Chromosome"/>
</dbReference>
<gene>
    <name evidence="2" type="ORF">SK3146_01117</name>
</gene>
<sequence>MEKQLTRSDYLFVLIFIFMLVLALGTFFLGVRLGQERSEAKYAELFSKQTNAAQEYSAYHQQYLVSYYHTIYQPYREFQNSWFDKLNALELNRSADVSLILKDLAKLAKDKYGEVSSASMPDSSPLLQEGQQNYAKSLKLFNEALSGFQSKANAIPAAQALDELNKDAYIVEAKKFALTAQQNYYDAIVKWNAADHPDIKLADPAKPLNVTDWRALSLNAKNDYVAAMLAASQTFRPFTPQDMTSRIDEMVATGQAGKMNLNQVQPVADVLLATDAVRAGDFIRSKSRWYAGETLPQLPFFIDEPQP</sequence>
<feature type="transmembrane region" description="Helical" evidence="1">
    <location>
        <begin position="12"/>
        <end position="31"/>
    </location>
</feature>
<keyword evidence="1" id="KW-1133">Transmembrane helix</keyword>
<proteinExistence type="predicted"/>
<reference evidence="2" key="1">
    <citation type="submission" date="2018-02" db="EMBL/GenBank/DDBJ databases">
        <authorList>
            <person name="Kim S.-K."/>
            <person name="Jung H.-I."/>
            <person name="Lee S.-W."/>
        </authorList>
    </citation>
    <scope>NUCLEOTIDE SEQUENCE</scope>
    <source>
        <strain evidence="2">SK3146</strain>
    </source>
</reference>
<keyword evidence="3" id="KW-1185">Reference proteome</keyword>
<dbReference type="RefSeq" id="WP_249864153.1">
    <property type="nucleotide sequence ID" value="NZ_CP027059.1"/>
</dbReference>
<evidence type="ECO:0000313" key="3">
    <source>
        <dbReference type="Proteomes" id="UP001057134"/>
    </source>
</evidence>
<protein>
    <submittedName>
        <fullName evidence="2">Uncharacterized protein</fullName>
    </submittedName>
</protein>
<name>A0ABY4RIL4_9BACL</name>
<organism evidence="2 3">
    <name type="scientific">Paenibacillus konkukensis</name>
    <dbReference type="NCBI Taxonomy" id="2020716"/>
    <lineage>
        <taxon>Bacteria</taxon>
        <taxon>Bacillati</taxon>
        <taxon>Bacillota</taxon>
        <taxon>Bacilli</taxon>
        <taxon>Bacillales</taxon>
        <taxon>Paenibacillaceae</taxon>
        <taxon>Paenibacillus</taxon>
    </lineage>
</organism>
<keyword evidence="1" id="KW-0812">Transmembrane</keyword>
<keyword evidence="1" id="KW-0472">Membrane</keyword>